<dbReference type="Pfam" id="PF04290">
    <property type="entry name" value="DctQ"/>
    <property type="match status" value="1"/>
</dbReference>
<comment type="caution">
    <text evidence="11">The sequence shown here is derived from an EMBL/GenBank/DDBJ whole genome shotgun (WGS) entry which is preliminary data.</text>
</comment>
<evidence type="ECO:0000313" key="11">
    <source>
        <dbReference type="EMBL" id="GFM34404.1"/>
    </source>
</evidence>
<feature type="transmembrane region" description="Helical" evidence="8">
    <location>
        <begin position="431"/>
        <end position="452"/>
    </location>
</feature>
<dbReference type="NCBIfam" id="TIGR00786">
    <property type="entry name" value="dctM"/>
    <property type="match status" value="1"/>
</dbReference>
<feature type="domain" description="TRAP C4-dicarboxylate transport system permease DctM subunit" evidence="10">
    <location>
        <begin position="224"/>
        <end position="632"/>
    </location>
</feature>
<keyword evidence="3" id="KW-1003">Cell membrane</keyword>
<dbReference type="Pfam" id="PF06808">
    <property type="entry name" value="DctM"/>
    <property type="match status" value="1"/>
</dbReference>
<evidence type="ECO:0000256" key="5">
    <source>
        <dbReference type="ARBA" id="ARBA00022692"/>
    </source>
</evidence>
<feature type="transmembrane region" description="Helical" evidence="8">
    <location>
        <begin position="20"/>
        <end position="41"/>
    </location>
</feature>
<dbReference type="EMBL" id="BLVO01000013">
    <property type="protein sequence ID" value="GFM34404.1"/>
    <property type="molecule type" value="Genomic_DNA"/>
</dbReference>
<feature type="transmembrane region" description="Helical" evidence="8">
    <location>
        <begin position="311"/>
        <end position="338"/>
    </location>
</feature>
<dbReference type="AlphaFoldDB" id="A0A7J0BMZ7"/>
<feature type="transmembrane region" description="Helical" evidence="8">
    <location>
        <begin position="194"/>
        <end position="214"/>
    </location>
</feature>
<evidence type="ECO:0000256" key="6">
    <source>
        <dbReference type="ARBA" id="ARBA00022989"/>
    </source>
</evidence>
<keyword evidence="7 8" id="KW-0472">Membrane</keyword>
<dbReference type="GO" id="GO:0022857">
    <property type="term" value="F:transmembrane transporter activity"/>
    <property type="evidence" value="ECO:0007669"/>
    <property type="project" value="TreeGrafter"/>
</dbReference>
<feature type="transmembrane region" description="Helical" evidence="8">
    <location>
        <begin position="573"/>
        <end position="597"/>
    </location>
</feature>
<organism evidence="11 12">
    <name type="scientific">Desulfovibrio subterraneus</name>
    <dbReference type="NCBI Taxonomy" id="2718620"/>
    <lineage>
        <taxon>Bacteria</taxon>
        <taxon>Pseudomonadati</taxon>
        <taxon>Thermodesulfobacteriota</taxon>
        <taxon>Desulfovibrionia</taxon>
        <taxon>Desulfovibrionales</taxon>
        <taxon>Desulfovibrionaceae</taxon>
        <taxon>Desulfovibrio</taxon>
    </lineage>
</organism>
<accession>A0A7J0BMZ7</accession>
<dbReference type="InterPro" id="IPR055348">
    <property type="entry name" value="DctQ"/>
</dbReference>
<evidence type="ECO:0000256" key="2">
    <source>
        <dbReference type="ARBA" id="ARBA00022448"/>
    </source>
</evidence>
<keyword evidence="6 8" id="KW-1133">Transmembrane helix</keyword>
<dbReference type="InterPro" id="IPR004681">
    <property type="entry name" value="TRAP_DctM"/>
</dbReference>
<reference evidence="11 12" key="1">
    <citation type="submission" date="2020-05" db="EMBL/GenBank/DDBJ databases">
        <title>Draft genome sequence of Desulfovibrio sp. strain HN2T.</title>
        <authorList>
            <person name="Ueno A."/>
            <person name="Tamazawa S."/>
            <person name="Tamamura S."/>
            <person name="Murakami T."/>
            <person name="Kiyama T."/>
            <person name="Inomata H."/>
            <person name="Amano Y."/>
            <person name="Miyakawa K."/>
            <person name="Tamaki H."/>
            <person name="Naganuma T."/>
            <person name="Kaneko K."/>
        </authorList>
    </citation>
    <scope>NUCLEOTIDE SEQUENCE [LARGE SCALE GENOMIC DNA]</scope>
    <source>
        <strain evidence="11 12">HN2</strain>
    </source>
</reference>
<keyword evidence="12" id="KW-1185">Reference proteome</keyword>
<comment type="subcellular location">
    <subcellularLocation>
        <location evidence="1">Cell inner membrane</location>
        <topology evidence="1">Multi-pass membrane protein</topology>
    </subcellularLocation>
</comment>
<evidence type="ECO:0000256" key="8">
    <source>
        <dbReference type="SAM" id="Phobius"/>
    </source>
</evidence>
<evidence type="ECO:0000256" key="4">
    <source>
        <dbReference type="ARBA" id="ARBA00022519"/>
    </source>
</evidence>
<feature type="transmembrane region" description="Helical" evidence="8">
    <location>
        <begin position="163"/>
        <end position="182"/>
    </location>
</feature>
<evidence type="ECO:0000256" key="3">
    <source>
        <dbReference type="ARBA" id="ARBA00022475"/>
    </source>
</evidence>
<keyword evidence="5 8" id="KW-0812">Transmembrane</keyword>
<feature type="transmembrane region" description="Helical" evidence="8">
    <location>
        <begin position="531"/>
        <end position="561"/>
    </location>
</feature>
<feature type="transmembrane region" description="Helical" evidence="8">
    <location>
        <begin position="121"/>
        <end position="143"/>
    </location>
</feature>
<feature type="transmembrane region" description="Helical" evidence="8">
    <location>
        <begin position="617"/>
        <end position="638"/>
    </location>
</feature>
<evidence type="ECO:0000259" key="9">
    <source>
        <dbReference type="Pfam" id="PF04290"/>
    </source>
</evidence>
<dbReference type="RefSeq" id="WP_174405999.1">
    <property type="nucleotide sequence ID" value="NZ_BLVO01000013.1"/>
</dbReference>
<keyword evidence="4" id="KW-0997">Cell inner membrane</keyword>
<dbReference type="GO" id="GO:0005886">
    <property type="term" value="C:plasma membrane"/>
    <property type="evidence" value="ECO:0007669"/>
    <property type="project" value="UniProtKB-SubCell"/>
</dbReference>
<feature type="transmembrane region" description="Helical" evidence="8">
    <location>
        <begin position="387"/>
        <end position="410"/>
    </location>
</feature>
<feature type="transmembrane region" description="Helical" evidence="8">
    <location>
        <begin position="226"/>
        <end position="250"/>
    </location>
</feature>
<gene>
    <name evidence="11" type="ORF">DSM101010T_27690</name>
</gene>
<protein>
    <submittedName>
        <fullName evidence="11">C4-dicarboxylate ABC transporter substrate-binding protein</fullName>
    </submittedName>
</protein>
<feature type="transmembrane region" description="Helical" evidence="8">
    <location>
        <begin position="83"/>
        <end position="101"/>
    </location>
</feature>
<evidence type="ECO:0000313" key="12">
    <source>
        <dbReference type="Proteomes" id="UP000503840"/>
    </source>
</evidence>
<evidence type="ECO:0000256" key="7">
    <source>
        <dbReference type="ARBA" id="ARBA00023136"/>
    </source>
</evidence>
<dbReference type="InterPro" id="IPR010656">
    <property type="entry name" value="DctM"/>
</dbReference>
<feature type="transmembrane region" description="Helical" evidence="8">
    <location>
        <begin position="458"/>
        <end position="474"/>
    </location>
</feature>
<dbReference type="PANTHER" id="PTHR33362">
    <property type="entry name" value="SIALIC ACID TRAP TRANSPORTER PERMEASE PROTEIN SIAT-RELATED"/>
    <property type="match status" value="1"/>
</dbReference>
<evidence type="ECO:0000259" key="10">
    <source>
        <dbReference type="Pfam" id="PF06808"/>
    </source>
</evidence>
<feature type="transmembrane region" description="Helical" evidence="8">
    <location>
        <begin position="271"/>
        <end position="291"/>
    </location>
</feature>
<sequence length="639" mass="69256">MSSLSSFIKRNYNNVEKPFLFAGFMIMILAITYQTAFRYIVSNLVNFLNDPQNKTLLNLFINIDSARQFMKSIAGWAVWSEELARYVFVWVSYLAVPLAVLKRTSIRVDLVYEKLSDNLKACNWVVVELSIIILSGMLAYMGWGIVQMQLEFPQITPAMRIGYYIPYLILPVAFGLAVVRGLQSLSKQIRSMPPLHFVLSAVATVLMYTPILIWDDLNPVALLFGYFILFVFLGIPMAFALGLSAFSTVLGAGTLPVDYLSQIAFTSIDNFPIMAIPFFIAAGVFMGAGGLSTRLLAVADELVGSLPGGVALASVVTCMFFASISGSGPATVAAIGALTIPAMIERGYNVNFSAAVVAAAGAIGVMIPPSNPFVVYAVSGQVSVGKLFVAGIIPGLLTGLALMVVVYFISKKNGWCGEQRERNIKTVARSMWEAKWALLVPVIVLGGIYGGLMTPTEAAAVAAFYGMMVGLFVYKELNWKRLYESTLSSAMTSSVIIILMAMATLFGNIMTIEQVPERITSIILSMTENKIIILLLINLFLLWIGTFMEALAAIVIITPILMPLILKIGMDPIHFGVVMVVNLAIGFFTPPVGVNLFVASGMSGTKLTAVARAGMPLLIAMLVVLMLVTYIPFLSLALL</sequence>
<feature type="transmembrane region" description="Helical" evidence="8">
    <location>
        <begin position="350"/>
        <end position="367"/>
    </location>
</feature>
<keyword evidence="2" id="KW-0813">Transport</keyword>
<evidence type="ECO:0000256" key="1">
    <source>
        <dbReference type="ARBA" id="ARBA00004429"/>
    </source>
</evidence>
<feature type="transmembrane region" description="Helical" evidence="8">
    <location>
        <begin position="486"/>
        <end position="511"/>
    </location>
</feature>
<dbReference type="PANTHER" id="PTHR33362:SF5">
    <property type="entry name" value="C4-DICARBOXYLATE TRAP TRANSPORTER LARGE PERMEASE PROTEIN DCTM"/>
    <property type="match status" value="1"/>
</dbReference>
<feature type="domain" description="Tripartite ATP-independent periplasmic transporters DctQ component" evidence="9">
    <location>
        <begin position="77"/>
        <end position="190"/>
    </location>
</feature>
<name>A0A7J0BMZ7_9BACT</name>
<dbReference type="Proteomes" id="UP000503840">
    <property type="component" value="Unassembled WGS sequence"/>
</dbReference>
<proteinExistence type="predicted"/>